<dbReference type="AlphaFoldDB" id="A0AAW0GP71"/>
<dbReference type="EMBL" id="JASBNA010000002">
    <property type="protein sequence ID" value="KAK7694447.1"/>
    <property type="molecule type" value="Genomic_DNA"/>
</dbReference>
<dbReference type="GO" id="GO:0017057">
    <property type="term" value="F:6-phosphogluconolactonase activity"/>
    <property type="evidence" value="ECO:0007669"/>
    <property type="project" value="UniProtKB-UniRule"/>
</dbReference>
<gene>
    <name evidence="8" type="ORF">QCA50_001633</name>
</gene>
<name>A0AAW0GP71_9APHY</name>
<dbReference type="InterPro" id="IPR039104">
    <property type="entry name" value="6PGL"/>
</dbReference>
<dbReference type="GO" id="GO:0006098">
    <property type="term" value="P:pentose-phosphate shunt"/>
    <property type="evidence" value="ECO:0007669"/>
    <property type="project" value="InterPro"/>
</dbReference>
<evidence type="ECO:0000256" key="2">
    <source>
        <dbReference type="ARBA" id="ARBA00004961"/>
    </source>
</evidence>
<dbReference type="InterPro" id="IPR006148">
    <property type="entry name" value="Glc/Gal-6P_isomerase"/>
</dbReference>
<feature type="domain" description="Glucosamine/galactosamine-6-phosphate isomerase" evidence="7">
    <location>
        <begin position="14"/>
        <end position="237"/>
    </location>
</feature>
<dbReference type="SUPFAM" id="SSF100950">
    <property type="entry name" value="NagB/RpiA/CoA transferase-like"/>
    <property type="match status" value="1"/>
</dbReference>
<accession>A0AAW0GP71</accession>
<comment type="catalytic activity">
    <reaction evidence="1 6">
        <text>6-phospho-D-glucono-1,5-lactone + H2O = 6-phospho-D-gluconate + H(+)</text>
        <dbReference type="Rhea" id="RHEA:12556"/>
        <dbReference type="ChEBI" id="CHEBI:15377"/>
        <dbReference type="ChEBI" id="CHEBI:15378"/>
        <dbReference type="ChEBI" id="CHEBI:57955"/>
        <dbReference type="ChEBI" id="CHEBI:58759"/>
        <dbReference type="EC" id="3.1.1.31"/>
    </reaction>
</comment>
<comment type="caution">
    <text evidence="8">The sequence shown here is derived from an EMBL/GenBank/DDBJ whole genome shotgun (WGS) entry which is preliminary data.</text>
</comment>
<sequence length="256" mass="28434">MHAPSAPIVYSFVNPEELVDSLATFIVKAQKESIEKKGRFTIALSGGSLPKQLGGLVGKPGVKWDKWQVYYADERVVPLDHEDSNHRLCVEELFSKVPIPSQNIHTIDYSLADDLEELADAYEKELIHEFAQKDAARFPVFDVILLGVGPDGHTVSLFPGHELLSEEDRWVAYITDSPKPPAQRITFTYPVINHGARVVFVASGAGKADTLVTVLDKPEEGLPASRVRPITPGQVYWFVDEPAASKLQYPRTAFRL</sequence>
<evidence type="ECO:0000256" key="5">
    <source>
        <dbReference type="ARBA" id="ARBA00022801"/>
    </source>
</evidence>
<dbReference type="EC" id="3.1.1.31" evidence="4 6"/>
<reference evidence="8 9" key="1">
    <citation type="submission" date="2022-09" db="EMBL/GenBank/DDBJ databases">
        <authorList>
            <person name="Palmer J.M."/>
        </authorList>
    </citation>
    <scope>NUCLEOTIDE SEQUENCE [LARGE SCALE GENOMIC DNA]</scope>
    <source>
        <strain evidence="8 9">DSM 7382</strain>
    </source>
</reference>
<evidence type="ECO:0000313" key="8">
    <source>
        <dbReference type="EMBL" id="KAK7694447.1"/>
    </source>
</evidence>
<dbReference type="NCBIfam" id="TIGR01198">
    <property type="entry name" value="pgl"/>
    <property type="match status" value="1"/>
</dbReference>
<dbReference type="PANTHER" id="PTHR11054">
    <property type="entry name" value="6-PHOSPHOGLUCONOLACTONASE"/>
    <property type="match status" value="1"/>
</dbReference>
<organism evidence="8 9">
    <name type="scientific">Cerrena zonata</name>
    <dbReference type="NCBI Taxonomy" id="2478898"/>
    <lineage>
        <taxon>Eukaryota</taxon>
        <taxon>Fungi</taxon>
        <taxon>Dikarya</taxon>
        <taxon>Basidiomycota</taxon>
        <taxon>Agaricomycotina</taxon>
        <taxon>Agaricomycetes</taxon>
        <taxon>Polyporales</taxon>
        <taxon>Cerrenaceae</taxon>
        <taxon>Cerrena</taxon>
    </lineage>
</organism>
<dbReference type="GO" id="GO:0005975">
    <property type="term" value="P:carbohydrate metabolic process"/>
    <property type="evidence" value="ECO:0007669"/>
    <property type="project" value="UniProtKB-UniRule"/>
</dbReference>
<dbReference type="Gene3D" id="3.40.50.1360">
    <property type="match status" value="1"/>
</dbReference>
<proteinExistence type="inferred from homology"/>
<evidence type="ECO:0000256" key="6">
    <source>
        <dbReference type="RuleBase" id="RU365095"/>
    </source>
</evidence>
<evidence type="ECO:0000313" key="9">
    <source>
        <dbReference type="Proteomes" id="UP001385951"/>
    </source>
</evidence>
<evidence type="ECO:0000256" key="4">
    <source>
        <dbReference type="ARBA" id="ARBA00013198"/>
    </source>
</evidence>
<comment type="pathway">
    <text evidence="2 6">Carbohydrate degradation; pentose phosphate pathway; D-ribulose 5-phosphate from D-glucose 6-phosphate (oxidative stage): step 2/3.</text>
</comment>
<comment type="function">
    <text evidence="6">Hydrolysis of 6-phosphogluconolactone to 6-phosphogluconate.</text>
</comment>
<comment type="similarity">
    <text evidence="3 6">Belongs to the glucosamine/galactosamine-6-phosphate isomerase family. 6-phosphogluconolactonase subfamily.</text>
</comment>
<keyword evidence="5 6" id="KW-0378">Hydrolase</keyword>
<dbReference type="FunFam" id="3.40.50.1360:FF:000005">
    <property type="entry name" value="6-phosphogluconolactonase"/>
    <property type="match status" value="1"/>
</dbReference>
<evidence type="ECO:0000256" key="1">
    <source>
        <dbReference type="ARBA" id="ARBA00000832"/>
    </source>
</evidence>
<dbReference type="InterPro" id="IPR005900">
    <property type="entry name" value="6-phosphogluconolactonase_DevB"/>
</dbReference>
<dbReference type="PANTHER" id="PTHR11054:SF0">
    <property type="entry name" value="6-PHOSPHOGLUCONOLACTONASE"/>
    <property type="match status" value="1"/>
</dbReference>
<dbReference type="Pfam" id="PF01182">
    <property type="entry name" value="Glucosamine_iso"/>
    <property type="match status" value="1"/>
</dbReference>
<dbReference type="CDD" id="cd01400">
    <property type="entry name" value="6PGL"/>
    <property type="match status" value="1"/>
</dbReference>
<evidence type="ECO:0000259" key="7">
    <source>
        <dbReference type="Pfam" id="PF01182"/>
    </source>
</evidence>
<dbReference type="Proteomes" id="UP001385951">
    <property type="component" value="Unassembled WGS sequence"/>
</dbReference>
<protein>
    <recommendedName>
        <fullName evidence="4 6">6-phosphogluconolactonase</fullName>
        <shortName evidence="6">6PGL</shortName>
        <ecNumber evidence="4 6">3.1.1.31</ecNumber>
    </recommendedName>
</protein>
<evidence type="ECO:0000256" key="3">
    <source>
        <dbReference type="ARBA" id="ARBA00010662"/>
    </source>
</evidence>
<keyword evidence="9" id="KW-1185">Reference proteome</keyword>
<dbReference type="InterPro" id="IPR037171">
    <property type="entry name" value="NagB/RpiA_transferase-like"/>
</dbReference>